<dbReference type="EMBL" id="UINC01092362">
    <property type="protein sequence ID" value="SVC45872.1"/>
    <property type="molecule type" value="Genomic_DNA"/>
</dbReference>
<name>A0A382MEL5_9ZZZZ</name>
<protein>
    <submittedName>
        <fullName evidence="2">Uncharacterized protein</fullName>
    </submittedName>
</protein>
<accession>A0A382MEL5</accession>
<feature type="compositionally biased region" description="Basic and acidic residues" evidence="1">
    <location>
        <begin position="75"/>
        <end position="88"/>
    </location>
</feature>
<organism evidence="2">
    <name type="scientific">marine metagenome</name>
    <dbReference type="NCBI Taxonomy" id="408172"/>
    <lineage>
        <taxon>unclassified sequences</taxon>
        <taxon>metagenomes</taxon>
        <taxon>ecological metagenomes</taxon>
    </lineage>
</organism>
<evidence type="ECO:0000256" key="1">
    <source>
        <dbReference type="SAM" id="MobiDB-lite"/>
    </source>
</evidence>
<dbReference type="AlphaFoldDB" id="A0A382MEL5"/>
<sequence>MRSSFLMSLLLHVTVVLLSVIGLPYLQRSPAKENIPMVVELVSIGSETNLPAQPYQKPKPKIKEAKPPKPLPPKPETKVVLKQKRPEPISKILSEPKPTVKRDLKPKPVAIPKPKLKRVAPKKLAKITPRRKPTPPDPFALVLKNL</sequence>
<evidence type="ECO:0000313" key="2">
    <source>
        <dbReference type="EMBL" id="SVC45872.1"/>
    </source>
</evidence>
<reference evidence="2" key="1">
    <citation type="submission" date="2018-05" db="EMBL/GenBank/DDBJ databases">
        <authorList>
            <person name="Lanie J.A."/>
            <person name="Ng W.-L."/>
            <person name="Kazmierczak K.M."/>
            <person name="Andrzejewski T.M."/>
            <person name="Davidsen T.M."/>
            <person name="Wayne K.J."/>
            <person name="Tettelin H."/>
            <person name="Glass J.I."/>
            <person name="Rusch D."/>
            <person name="Podicherti R."/>
            <person name="Tsui H.-C.T."/>
            <person name="Winkler M.E."/>
        </authorList>
    </citation>
    <scope>NUCLEOTIDE SEQUENCE</scope>
</reference>
<proteinExistence type="predicted"/>
<feature type="region of interest" description="Disordered" evidence="1">
    <location>
        <begin position="49"/>
        <end position="110"/>
    </location>
</feature>
<gene>
    <name evidence="2" type="ORF">METZ01_LOCUS298726</name>
</gene>
<feature type="non-terminal residue" evidence="2">
    <location>
        <position position="146"/>
    </location>
</feature>